<dbReference type="EMBL" id="JADGJH010000498">
    <property type="protein sequence ID" value="KAJ3127681.1"/>
    <property type="molecule type" value="Genomic_DNA"/>
</dbReference>
<evidence type="ECO:0000256" key="7">
    <source>
        <dbReference type="SAM" id="SignalP"/>
    </source>
</evidence>
<sequence>MASALTFTQLLSASTVAGSFFFVGDVAAQLLAGPPKQANAGLATAAGQTLIRFKDWDQERTLKMSLFGIGVNGWYFLTGFHILDRIFGPAKTLKVATTKAVVNQIMFSPPYLTAFLLYSAAFVRPEKGVDPWDTVVTKFPGLYATAWSVWPAVNVISFKFVPPGLARVAFMNATGLLWSSYMVRVGAAKSSSVDEIEVEYAL</sequence>
<protein>
    <submittedName>
        <fullName evidence="8">Uncharacterized protein</fullName>
    </submittedName>
</protein>
<comment type="caution">
    <text evidence="8">The sequence shown here is derived from an EMBL/GenBank/DDBJ whole genome shotgun (WGS) entry which is preliminary data.</text>
</comment>
<organism evidence="8 9">
    <name type="scientific">Physocladia obscura</name>
    <dbReference type="NCBI Taxonomy" id="109957"/>
    <lineage>
        <taxon>Eukaryota</taxon>
        <taxon>Fungi</taxon>
        <taxon>Fungi incertae sedis</taxon>
        <taxon>Chytridiomycota</taxon>
        <taxon>Chytridiomycota incertae sedis</taxon>
        <taxon>Chytridiomycetes</taxon>
        <taxon>Chytridiales</taxon>
        <taxon>Chytriomycetaceae</taxon>
        <taxon>Physocladia</taxon>
    </lineage>
</organism>
<feature type="chain" id="PRO_5041987112" evidence="7">
    <location>
        <begin position="29"/>
        <end position="202"/>
    </location>
</feature>
<dbReference type="Pfam" id="PF04117">
    <property type="entry name" value="Mpv17_PMP22"/>
    <property type="match status" value="1"/>
</dbReference>
<dbReference type="AlphaFoldDB" id="A0AAD5T3R0"/>
<evidence type="ECO:0000313" key="8">
    <source>
        <dbReference type="EMBL" id="KAJ3127681.1"/>
    </source>
</evidence>
<proteinExistence type="inferred from homology"/>
<gene>
    <name evidence="8" type="ORF">HK100_009599</name>
</gene>
<name>A0AAD5T3R0_9FUNG</name>
<accession>A0AAD5T3R0</accession>
<comment type="similarity">
    <text evidence="2 6">Belongs to the peroxisomal membrane protein PXMP2/4 family.</text>
</comment>
<dbReference type="PANTHER" id="PTHR11266:SF116">
    <property type="entry name" value="MPV17-LIKE PROTEIN"/>
    <property type="match status" value="1"/>
</dbReference>
<keyword evidence="5" id="KW-0472">Membrane</keyword>
<dbReference type="GO" id="GO:0016020">
    <property type="term" value="C:membrane"/>
    <property type="evidence" value="ECO:0007669"/>
    <property type="project" value="UniProtKB-SubCell"/>
</dbReference>
<keyword evidence="4" id="KW-1133">Transmembrane helix</keyword>
<evidence type="ECO:0000256" key="4">
    <source>
        <dbReference type="ARBA" id="ARBA00022989"/>
    </source>
</evidence>
<comment type="subcellular location">
    <subcellularLocation>
        <location evidence="1">Membrane</location>
        <topology evidence="1">Multi-pass membrane protein</topology>
    </subcellularLocation>
</comment>
<dbReference type="InterPro" id="IPR007248">
    <property type="entry name" value="Mpv17_PMP22"/>
</dbReference>
<keyword evidence="3" id="KW-0812">Transmembrane</keyword>
<feature type="signal peptide" evidence="7">
    <location>
        <begin position="1"/>
        <end position="28"/>
    </location>
</feature>
<evidence type="ECO:0000313" key="9">
    <source>
        <dbReference type="Proteomes" id="UP001211907"/>
    </source>
</evidence>
<keyword evidence="9" id="KW-1185">Reference proteome</keyword>
<reference evidence="8" key="1">
    <citation type="submission" date="2020-05" db="EMBL/GenBank/DDBJ databases">
        <title>Phylogenomic resolution of chytrid fungi.</title>
        <authorList>
            <person name="Stajich J.E."/>
            <person name="Amses K."/>
            <person name="Simmons R."/>
            <person name="Seto K."/>
            <person name="Myers J."/>
            <person name="Bonds A."/>
            <person name="Quandt C.A."/>
            <person name="Barry K."/>
            <person name="Liu P."/>
            <person name="Grigoriev I."/>
            <person name="Longcore J.E."/>
            <person name="James T.Y."/>
        </authorList>
    </citation>
    <scope>NUCLEOTIDE SEQUENCE</scope>
    <source>
        <strain evidence="8">JEL0513</strain>
    </source>
</reference>
<evidence type="ECO:0000256" key="6">
    <source>
        <dbReference type="RuleBase" id="RU363053"/>
    </source>
</evidence>
<evidence type="ECO:0000256" key="5">
    <source>
        <dbReference type="ARBA" id="ARBA00023136"/>
    </source>
</evidence>
<evidence type="ECO:0000256" key="1">
    <source>
        <dbReference type="ARBA" id="ARBA00004141"/>
    </source>
</evidence>
<dbReference type="PANTHER" id="PTHR11266">
    <property type="entry name" value="PEROXISOMAL MEMBRANE PROTEIN 2, PXMP2 MPV17"/>
    <property type="match status" value="1"/>
</dbReference>
<evidence type="ECO:0000256" key="3">
    <source>
        <dbReference type="ARBA" id="ARBA00022692"/>
    </source>
</evidence>
<evidence type="ECO:0000256" key="2">
    <source>
        <dbReference type="ARBA" id="ARBA00006824"/>
    </source>
</evidence>
<keyword evidence="7" id="KW-0732">Signal</keyword>
<dbReference type="Proteomes" id="UP001211907">
    <property type="component" value="Unassembled WGS sequence"/>
</dbReference>
<dbReference type="GO" id="GO:0005737">
    <property type="term" value="C:cytoplasm"/>
    <property type="evidence" value="ECO:0007669"/>
    <property type="project" value="TreeGrafter"/>
</dbReference>